<reference evidence="8" key="1">
    <citation type="submission" date="2022-05" db="EMBL/GenBank/DDBJ databases">
        <title>The Musa troglodytarum L. genome provides insights into the mechanism of non-climacteric behaviour and enrichment of carotenoids.</title>
        <authorList>
            <person name="Wang J."/>
        </authorList>
    </citation>
    <scope>NUCLEOTIDE SEQUENCE</scope>
    <source>
        <tissue evidence="8">Leaf</tissue>
    </source>
</reference>
<dbReference type="Gene3D" id="4.10.280.10">
    <property type="entry name" value="Helix-loop-helix DNA-binding domain"/>
    <property type="match status" value="1"/>
</dbReference>
<dbReference type="GO" id="GO:0003700">
    <property type="term" value="F:DNA-binding transcription factor activity"/>
    <property type="evidence" value="ECO:0007669"/>
    <property type="project" value="TreeGrafter"/>
</dbReference>
<feature type="compositionally biased region" description="Low complexity" evidence="6">
    <location>
        <begin position="134"/>
        <end position="146"/>
    </location>
</feature>
<keyword evidence="9" id="KW-1185">Reference proteome</keyword>
<dbReference type="CDD" id="cd18919">
    <property type="entry name" value="bHLH_AtBPE_like"/>
    <property type="match status" value="1"/>
</dbReference>
<comment type="subcellular location">
    <subcellularLocation>
        <location evidence="1">Nucleus</location>
    </subcellularLocation>
</comment>
<feature type="region of interest" description="Disordered" evidence="6">
    <location>
        <begin position="86"/>
        <end position="105"/>
    </location>
</feature>
<feature type="region of interest" description="Disordered" evidence="6">
    <location>
        <begin position="110"/>
        <end position="164"/>
    </location>
</feature>
<evidence type="ECO:0000256" key="6">
    <source>
        <dbReference type="SAM" id="MobiDB-lite"/>
    </source>
</evidence>
<keyword evidence="4" id="KW-0804">Transcription</keyword>
<sequence>MEKEGVWGLNWQSVDALVPPELNSGSSASGQLPQCLLDLKWRQPMTHEADFQSALRSLVSSPSSHPAAADGGELIGRLGFICNSGEISPSPRRRSTPLNSPPKLDFSVMDRSHQGRGGLPVPANPLPGAHLFTSSASRSGGRNSAGFPAQLGLPETPGNLSRVSSSKSLMVGAASRTTAPETGDEVAMLSPAQLEMELMSKICGSLTPEDSELGNGQDESSVSDRVTAEASSLRGVVDSNARKRKAAAKGKAKAPPLSSSSADPPYMTELESSDAKRCKAAESDGKNSDAKPPPEPPKDYIHVRARRGQATDAHSLAERVRREKISKRMKFLQDLVPGCNKVTGKAVMLDEIINYVQSLQRQVEFLSMKLATMNPQLENMELLIPKLMYQAHGTTATPQPLYPAEEATSLSFSYAHRPQAASGLQAQFSMDALESSLRRPQTLQPAPLDVRIAAEASKNDMNYEFWDQRCANLSQVGDFWEDDLHTVAQLGLAQNQEAAISSRDFHSKCDGNQCWIHHAHSCKILGTLLLDDDDDDDVVLYYH</sequence>
<dbReference type="Proteomes" id="UP001055439">
    <property type="component" value="Chromosome 3"/>
</dbReference>
<evidence type="ECO:0000259" key="7">
    <source>
        <dbReference type="PROSITE" id="PS50888"/>
    </source>
</evidence>
<feature type="domain" description="BHLH" evidence="7">
    <location>
        <begin position="309"/>
        <end position="359"/>
    </location>
</feature>
<dbReference type="EMBL" id="CP097505">
    <property type="protein sequence ID" value="URD92840.1"/>
    <property type="molecule type" value="Genomic_DNA"/>
</dbReference>
<keyword evidence="3" id="KW-0805">Transcription regulation</keyword>
<accession>A0A9E7FCH9</accession>
<name>A0A9E7FCH9_9LILI</name>
<dbReference type="PANTHER" id="PTHR12565:SF184">
    <property type="entry name" value="BHLH TRANSCRIPTION FACTOR"/>
    <property type="match status" value="1"/>
</dbReference>
<dbReference type="GO" id="GO:0005634">
    <property type="term" value="C:nucleus"/>
    <property type="evidence" value="ECO:0007669"/>
    <property type="project" value="UniProtKB-SubCell"/>
</dbReference>
<dbReference type="InterPro" id="IPR036638">
    <property type="entry name" value="HLH_DNA-bd_sf"/>
</dbReference>
<evidence type="ECO:0000256" key="5">
    <source>
        <dbReference type="ARBA" id="ARBA00023242"/>
    </source>
</evidence>
<dbReference type="PROSITE" id="PS50888">
    <property type="entry name" value="BHLH"/>
    <property type="match status" value="1"/>
</dbReference>
<feature type="region of interest" description="Disordered" evidence="6">
    <location>
        <begin position="206"/>
        <end position="300"/>
    </location>
</feature>
<gene>
    <name evidence="8" type="ORF">MUK42_00425</name>
</gene>
<dbReference type="OrthoDB" id="764148at2759"/>
<dbReference type="Pfam" id="PF00010">
    <property type="entry name" value="HLH"/>
    <property type="match status" value="1"/>
</dbReference>
<feature type="compositionally biased region" description="Basic residues" evidence="6">
    <location>
        <begin position="242"/>
        <end position="252"/>
    </location>
</feature>
<keyword evidence="5" id="KW-0539">Nucleus</keyword>
<feature type="compositionally biased region" description="Low complexity" evidence="6">
    <location>
        <begin position="253"/>
        <end position="265"/>
    </location>
</feature>
<evidence type="ECO:0000256" key="1">
    <source>
        <dbReference type="ARBA" id="ARBA00004123"/>
    </source>
</evidence>
<dbReference type="PANTHER" id="PTHR12565">
    <property type="entry name" value="STEROL REGULATORY ELEMENT-BINDING PROTEIN"/>
    <property type="match status" value="1"/>
</dbReference>
<evidence type="ECO:0000256" key="4">
    <source>
        <dbReference type="ARBA" id="ARBA00023163"/>
    </source>
</evidence>
<organism evidence="8 9">
    <name type="scientific">Musa troglodytarum</name>
    <name type="common">fe'i banana</name>
    <dbReference type="NCBI Taxonomy" id="320322"/>
    <lineage>
        <taxon>Eukaryota</taxon>
        <taxon>Viridiplantae</taxon>
        <taxon>Streptophyta</taxon>
        <taxon>Embryophyta</taxon>
        <taxon>Tracheophyta</taxon>
        <taxon>Spermatophyta</taxon>
        <taxon>Magnoliopsida</taxon>
        <taxon>Liliopsida</taxon>
        <taxon>Zingiberales</taxon>
        <taxon>Musaceae</taxon>
        <taxon>Musa</taxon>
    </lineage>
</organism>
<evidence type="ECO:0000256" key="3">
    <source>
        <dbReference type="ARBA" id="ARBA00023015"/>
    </source>
</evidence>
<evidence type="ECO:0000313" key="8">
    <source>
        <dbReference type="EMBL" id="URD92840.1"/>
    </source>
</evidence>
<dbReference type="FunFam" id="4.10.280.10:FF:000002">
    <property type="entry name" value="Basic helix-loop-helix transcription factor"/>
    <property type="match status" value="1"/>
</dbReference>
<dbReference type="SMART" id="SM00353">
    <property type="entry name" value="HLH"/>
    <property type="match status" value="1"/>
</dbReference>
<protein>
    <recommendedName>
        <fullName evidence="7">BHLH domain-containing protein</fullName>
    </recommendedName>
</protein>
<evidence type="ECO:0000313" key="9">
    <source>
        <dbReference type="Proteomes" id="UP001055439"/>
    </source>
</evidence>
<proteinExistence type="inferred from homology"/>
<dbReference type="SUPFAM" id="SSF47459">
    <property type="entry name" value="HLH, helix-loop-helix DNA-binding domain"/>
    <property type="match status" value="1"/>
</dbReference>
<dbReference type="GO" id="GO:0046983">
    <property type="term" value="F:protein dimerization activity"/>
    <property type="evidence" value="ECO:0007669"/>
    <property type="project" value="InterPro"/>
</dbReference>
<dbReference type="InterPro" id="IPR024097">
    <property type="entry name" value="bHLH_ZIP_TF"/>
</dbReference>
<dbReference type="AlphaFoldDB" id="A0A9E7FCH9"/>
<comment type="similarity">
    <text evidence="2">Belongs to the bHLH protein family.</text>
</comment>
<feature type="compositionally biased region" description="Basic and acidic residues" evidence="6">
    <location>
        <begin position="273"/>
        <end position="289"/>
    </location>
</feature>
<evidence type="ECO:0000256" key="2">
    <source>
        <dbReference type="ARBA" id="ARBA00005510"/>
    </source>
</evidence>
<dbReference type="InterPro" id="IPR011598">
    <property type="entry name" value="bHLH_dom"/>
</dbReference>